<proteinExistence type="predicted"/>
<dbReference type="Gene3D" id="3.30.160.60">
    <property type="entry name" value="Classic Zinc Finger"/>
    <property type="match status" value="1"/>
</dbReference>
<sequence>MAATLKISQHKGSDVVFDVCFSICEDDGIQKEGRWPLIKTVDDALELCEEHTTEKLTMFCEDDEKLLCHVCHLGNHK</sequence>
<dbReference type="Proteomes" id="UP000828390">
    <property type="component" value="Unassembled WGS sequence"/>
</dbReference>
<evidence type="ECO:0000259" key="2">
    <source>
        <dbReference type="PROSITE" id="PS50119"/>
    </source>
</evidence>
<comment type="caution">
    <text evidence="3">The sequence shown here is derived from an EMBL/GenBank/DDBJ whole genome shotgun (WGS) entry which is preliminary data.</text>
</comment>
<dbReference type="GO" id="GO:0008270">
    <property type="term" value="F:zinc ion binding"/>
    <property type="evidence" value="ECO:0007669"/>
    <property type="project" value="UniProtKB-KW"/>
</dbReference>
<reference evidence="3" key="1">
    <citation type="journal article" date="2019" name="bioRxiv">
        <title>The Genome of the Zebra Mussel, Dreissena polymorpha: A Resource for Invasive Species Research.</title>
        <authorList>
            <person name="McCartney M.A."/>
            <person name="Auch B."/>
            <person name="Kono T."/>
            <person name="Mallez S."/>
            <person name="Zhang Y."/>
            <person name="Obille A."/>
            <person name="Becker A."/>
            <person name="Abrahante J.E."/>
            <person name="Garbe J."/>
            <person name="Badalamenti J.P."/>
            <person name="Herman A."/>
            <person name="Mangelson H."/>
            <person name="Liachko I."/>
            <person name="Sullivan S."/>
            <person name="Sone E.D."/>
            <person name="Koren S."/>
            <person name="Silverstein K.A.T."/>
            <person name="Beckman K.B."/>
            <person name="Gohl D.M."/>
        </authorList>
    </citation>
    <scope>NUCLEOTIDE SEQUENCE</scope>
    <source>
        <strain evidence="3">Duluth1</strain>
        <tissue evidence="3">Whole animal</tissue>
    </source>
</reference>
<evidence type="ECO:0000256" key="1">
    <source>
        <dbReference type="PROSITE-ProRule" id="PRU00024"/>
    </source>
</evidence>
<gene>
    <name evidence="3" type="ORF">DPMN_146304</name>
</gene>
<feature type="domain" description="B box-type" evidence="2">
    <location>
        <begin position="43"/>
        <end position="77"/>
    </location>
</feature>
<keyword evidence="1" id="KW-0479">Metal-binding</keyword>
<evidence type="ECO:0000313" key="4">
    <source>
        <dbReference type="Proteomes" id="UP000828390"/>
    </source>
</evidence>
<dbReference type="AlphaFoldDB" id="A0A9D4F5N4"/>
<keyword evidence="4" id="KW-1185">Reference proteome</keyword>
<dbReference type="Pfam" id="PF00643">
    <property type="entry name" value="zf-B_box"/>
    <property type="match status" value="1"/>
</dbReference>
<protein>
    <recommendedName>
        <fullName evidence="2">B box-type domain-containing protein</fullName>
    </recommendedName>
</protein>
<dbReference type="InterPro" id="IPR000315">
    <property type="entry name" value="Znf_B-box"/>
</dbReference>
<dbReference type="SUPFAM" id="SSF57845">
    <property type="entry name" value="B-box zinc-binding domain"/>
    <property type="match status" value="1"/>
</dbReference>
<keyword evidence="1" id="KW-0863">Zinc-finger</keyword>
<name>A0A9D4F5N4_DREPO</name>
<dbReference type="PROSITE" id="PS50119">
    <property type="entry name" value="ZF_BBOX"/>
    <property type="match status" value="1"/>
</dbReference>
<dbReference type="EMBL" id="JAIWYP010000007">
    <property type="protein sequence ID" value="KAH3792805.1"/>
    <property type="molecule type" value="Genomic_DNA"/>
</dbReference>
<keyword evidence="1" id="KW-0862">Zinc</keyword>
<evidence type="ECO:0000313" key="3">
    <source>
        <dbReference type="EMBL" id="KAH3792805.1"/>
    </source>
</evidence>
<reference evidence="3" key="2">
    <citation type="submission" date="2020-11" db="EMBL/GenBank/DDBJ databases">
        <authorList>
            <person name="McCartney M.A."/>
            <person name="Auch B."/>
            <person name="Kono T."/>
            <person name="Mallez S."/>
            <person name="Becker A."/>
            <person name="Gohl D.M."/>
            <person name="Silverstein K.A.T."/>
            <person name="Koren S."/>
            <person name="Bechman K.B."/>
            <person name="Herman A."/>
            <person name="Abrahante J.E."/>
            <person name="Garbe J."/>
        </authorList>
    </citation>
    <scope>NUCLEOTIDE SEQUENCE</scope>
    <source>
        <strain evidence="3">Duluth1</strain>
        <tissue evidence="3">Whole animal</tissue>
    </source>
</reference>
<organism evidence="3 4">
    <name type="scientific">Dreissena polymorpha</name>
    <name type="common">Zebra mussel</name>
    <name type="synonym">Mytilus polymorpha</name>
    <dbReference type="NCBI Taxonomy" id="45954"/>
    <lineage>
        <taxon>Eukaryota</taxon>
        <taxon>Metazoa</taxon>
        <taxon>Spiralia</taxon>
        <taxon>Lophotrochozoa</taxon>
        <taxon>Mollusca</taxon>
        <taxon>Bivalvia</taxon>
        <taxon>Autobranchia</taxon>
        <taxon>Heteroconchia</taxon>
        <taxon>Euheterodonta</taxon>
        <taxon>Imparidentia</taxon>
        <taxon>Neoheterodontei</taxon>
        <taxon>Myida</taxon>
        <taxon>Dreissenoidea</taxon>
        <taxon>Dreissenidae</taxon>
        <taxon>Dreissena</taxon>
    </lineage>
</organism>
<accession>A0A9D4F5N4</accession>